<dbReference type="EMBL" id="BARU01030994">
    <property type="protein sequence ID" value="GAH69600.1"/>
    <property type="molecule type" value="Genomic_DNA"/>
</dbReference>
<evidence type="ECO:0000256" key="1">
    <source>
        <dbReference type="ARBA" id="ARBA00022723"/>
    </source>
</evidence>
<dbReference type="SUPFAM" id="SSF56712">
    <property type="entry name" value="Prokaryotic type I DNA topoisomerase"/>
    <property type="match status" value="1"/>
</dbReference>
<dbReference type="Pfam" id="PF01751">
    <property type="entry name" value="Toprim"/>
    <property type="match status" value="1"/>
</dbReference>
<keyword evidence="1" id="KW-0479">Metal-binding</keyword>
<dbReference type="SMART" id="SM00493">
    <property type="entry name" value="TOPRIM"/>
    <property type="match status" value="1"/>
</dbReference>
<dbReference type="GO" id="GO:0006281">
    <property type="term" value="P:DNA repair"/>
    <property type="evidence" value="ECO:0007669"/>
    <property type="project" value="TreeGrafter"/>
</dbReference>
<dbReference type="PANTHER" id="PTHR11390:SF26">
    <property type="entry name" value="DNA TOPOISOMERASE 1"/>
    <property type="match status" value="1"/>
</dbReference>
<dbReference type="InterPro" id="IPR000380">
    <property type="entry name" value="Topo_IA"/>
</dbReference>
<dbReference type="PROSITE" id="PS50880">
    <property type="entry name" value="TOPRIM"/>
    <property type="match status" value="1"/>
</dbReference>
<dbReference type="PANTHER" id="PTHR11390">
    <property type="entry name" value="PROKARYOTIC DNA TOPOISOMERASE"/>
    <property type="match status" value="1"/>
</dbReference>
<dbReference type="InterPro" id="IPR006171">
    <property type="entry name" value="TOPRIM_dom"/>
</dbReference>
<organism evidence="6">
    <name type="scientific">marine sediment metagenome</name>
    <dbReference type="NCBI Taxonomy" id="412755"/>
    <lineage>
        <taxon>unclassified sequences</taxon>
        <taxon>metagenomes</taxon>
        <taxon>ecological metagenomes</taxon>
    </lineage>
</organism>
<dbReference type="InterPro" id="IPR013824">
    <property type="entry name" value="Topo_IA_cen_sub1"/>
</dbReference>
<evidence type="ECO:0000259" key="4">
    <source>
        <dbReference type="PROSITE" id="PS50880"/>
    </source>
</evidence>
<dbReference type="PROSITE" id="PS52039">
    <property type="entry name" value="TOPO_IA_2"/>
    <property type="match status" value="1"/>
</dbReference>
<dbReference type="InterPro" id="IPR013497">
    <property type="entry name" value="Topo_IA_cen"/>
</dbReference>
<dbReference type="GO" id="GO:0003677">
    <property type="term" value="F:DNA binding"/>
    <property type="evidence" value="ECO:0007669"/>
    <property type="project" value="InterPro"/>
</dbReference>
<dbReference type="Pfam" id="PF01131">
    <property type="entry name" value="Topoisom_bac"/>
    <property type="match status" value="1"/>
</dbReference>
<dbReference type="SMART" id="SM00436">
    <property type="entry name" value="TOP1Bc"/>
    <property type="match status" value="1"/>
</dbReference>
<dbReference type="GO" id="GO:0003917">
    <property type="term" value="F:DNA topoisomerase type I (single strand cut, ATP-independent) activity"/>
    <property type="evidence" value="ECO:0007669"/>
    <property type="project" value="InterPro"/>
</dbReference>
<reference evidence="6" key="1">
    <citation type="journal article" date="2014" name="Front. Microbiol.">
        <title>High frequency of phylogenetically diverse reductive dehalogenase-homologous genes in deep subseafloor sedimentary metagenomes.</title>
        <authorList>
            <person name="Kawai M."/>
            <person name="Futagami T."/>
            <person name="Toyoda A."/>
            <person name="Takaki Y."/>
            <person name="Nishi S."/>
            <person name="Hori S."/>
            <person name="Arai W."/>
            <person name="Tsubouchi T."/>
            <person name="Morono Y."/>
            <person name="Uchiyama I."/>
            <person name="Ito T."/>
            <person name="Fujiyama A."/>
            <person name="Inagaki F."/>
            <person name="Takami H."/>
        </authorList>
    </citation>
    <scope>NUCLEOTIDE SEQUENCE</scope>
    <source>
        <strain evidence="6">Expedition CK06-06</strain>
    </source>
</reference>
<dbReference type="PRINTS" id="PR00417">
    <property type="entry name" value="PRTPISMRASEI"/>
</dbReference>
<gene>
    <name evidence="6" type="ORF">S03H2_49085</name>
</gene>
<protein>
    <submittedName>
        <fullName evidence="6">Uncharacterized protein</fullName>
    </submittedName>
</protein>
<dbReference type="GO" id="GO:0006265">
    <property type="term" value="P:DNA topological change"/>
    <property type="evidence" value="ECO:0007669"/>
    <property type="project" value="InterPro"/>
</dbReference>
<dbReference type="InterPro" id="IPR023405">
    <property type="entry name" value="Topo_IA_core_domain"/>
</dbReference>
<sequence length="188" mass="21380">MFFQLNKRTIALLSTVRDGKKIVIVPAIGHLLTLSPLSKSWNYPVLDYHWVPSHITNSKARTKNFVDVFKTLSKEASEVIVMTDYDREGEVIGFLILKYLLGKNKAERMKFSTLTARDINTAYSKRSKQLDIGFLNSGLLRHYVDWLYGINYSRALSLALKRVSNRFKTISIGRVQGPTLGAVVNLEK</sequence>
<evidence type="ECO:0000256" key="2">
    <source>
        <dbReference type="ARBA" id="ARBA00022833"/>
    </source>
</evidence>
<evidence type="ECO:0000259" key="5">
    <source>
        <dbReference type="PROSITE" id="PS52039"/>
    </source>
</evidence>
<accession>X1IK14</accession>
<keyword evidence="3" id="KW-0413">Isomerase</keyword>
<proteinExistence type="predicted"/>
<dbReference type="GO" id="GO:0006310">
    <property type="term" value="P:DNA recombination"/>
    <property type="evidence" value="ECO:0007669"/>
    <property type="project" value="TreeGrafter"/>
</dbReference>
<dbReference type="Gene3D" id="3.40.50.140">
    <property type="match status" value="1"/>
</dbReference>
<evidence type="ECO:0000256" key="3">
    <source>
        <dbReference type="ARBA" id="ARBA00023235"/>
    </source>
</evidence>
<dbReference type="InterPro" id="IPR003601">
    <property type="entry name" value="Topo_IA_2"/>
</dbReference>
<name>X1IK14_9ZZZZ</name>
<keyword evidence="2" id="KW-0862">Zinc</keyword>
<dbReference type="Gene3D" id="1.10.460.10">
    <property type="entry name" value="Topoisomerase I, domain 2"/>
    <property type="match status" value="1"/>
</dbReference>
<feature type="domain" description="Topo IA-type catalytic" evidence="5">
    <location>
        <begin position="131"/>
        <end position="188"/>
    </location>
</feature>
<dbReference type="AlphaFoldDB" id="X1IK14"/>
<comment type="caution">
    <text evidence="6">The sequence shown here is derived from an EMBL/GenBank/DDBJ whole genome shotgun (WGS) entry which is preliminary data.</text>
</comment>
<evidence type="ECO:0000313" key="6">
    <source>
        <dbReference type="EMBL" id="GAH69600.1"/>
    </source>
</evidence>
<dbReference type="GO" id="GO:0046872">
    <property type="term" value="F:metal ion binding"/>
    <property type="evidence" value="ECO:0007669"/>
    <property type="project" value="UniProtKB-KW"/>
</dbReference>
<feature type="domain" description="Toprim" evidence="4">
    <location>
        <begin position="1"/>
        <end position="116"/>
    </location>
</feature>